<proteinExistence type="predicted"/>
<evidence type="ECO:0000313" key="1">
    <source>
        <dbReference type="EMBL" id="OQE79274.1"/>
    </source>
</evidence>
<dbReference type="EMBL" id="MOOB01000052">
    <property type="protein sequence ID" value="OQE79274.1"/>
    <property type="molecule type" value="Genomic_DNA"/>
</dbReference>
<gene>
    <name evidence="1" type="ORF">PENNAL_c0052G03059</name>
</gene>
<accession>A0A1V6XVW0</accession>
<dbReference type="AlphaFoldDB" id="A0A1V6XVW0"/>
<keyword evidence="2" id="KW-1185">Reference proteome</keyword>
<protein>
    <submittedName>
        <fullName evidence="1">Uncharacterized protein</fullName>
    </submittedName>
</protein>
<dbReference type="Proteomes" id="UP000191691">
    <property type="component" value="Unassembled WGS sequence"/>
</dbReference>
<sequence length="303" mass="33833">MAKQTTGVDTMGYKTRDMAYAAMGLLSYRLNPNDSDKVFQAIARLSIVYDSSQLLERLLCLWPDPKTLKVDIPPKLASAGSESILRSIAVKDQYGSSFALFMSAIALAVSTIDFRVQQPQLAIDFGVTWVISWLSPWTVRKLCSDGVQGCSSHLVGFEGTMPLHDLEKIIYGNFNNRLSYSASSTVFSGKLQDSELRMSREPHDPKYWKNVFQELKLSTTHRIFTLVDTGDMTVSVISAERPPVVALICGREGGMLRVLLCSWRFGKNCLYREGVVRMRSSLEALATRNNWLKISLANQGDVN</sequence>
<comment type="caution">
    <text evidence="1">The sequence shown here is derived from an EMBL/GenBank/DDBJ whole genome shotgun (WGS) entry which is preliminary data.</text>
</comment>
<reference evidence="2" key="1">
    <citation type="journal article" date="2017" name="Nat. Microbiol.">
        <title>Global analysis of biosynthetic gene clusters reveals vast potential of secondary metabolite production in Penicillium species.</title>
        <authorList>
            <person name="Nielsen J.C."/>
            <person name="Grijseels S."/>
            <person name="Prigent S."/>
            <person name="Ji B."/>
            <person name="Dainat J."/>
            <person name="Nielsen K.F."/>
            <person name="Frisvad J.C."/>
            <person name="Workman M."/>
            <person name="Nielsen J."/>
        </authorList>
    </citation>
    <scope>NUCLEOTIDE SEQUENCE [LARGE SCALE GENOMIC DNA]</scope>
    <source>
        <strain evidence="2">IBT 13039</strain>
    </source>
</reference>
<name>A0A1V6XVW0_PENNA</name>
<dbReference type="STRING" id="60175.A0A1V6XVW0"/>
<organism evidence="1 2">
    <name type="scientific">Penicillium nalgiovense</name>
    <dbReference type="NCBI Taxonomy" id="60175"/>
    <lineage>
        <taxon>Eukaryota</taxon>
        <taxon>Fungi</taxon>
        <taxon>Dikarya</taxon>
        <taxon>Ascomycota</taxon>
        <taxon>Pezizomycotina</taxon>
        <taxon>Eurotiomycetes</taxon>
        <taxon>Eurotiomycetidae</taxon>
        <taxon>Eurotiales</taxon>
        <taxon>Aspergillaceae</taxon>
        <taxon>Penicillium</taxon>
    </lineage>
</organism>
<dbReference type="OMA" id="TTHRIFT"/>
<feature type="non-terminal residue" evidence="1">
    <location>
        <position position="303"/>
    </location>
</feature>
<evidence type="ECO:0000313" key="2">
    <source>
        <dbReference type="Proteomes" id="UP000191691"/>
    </source>
</evidence>